<dbReference type="GO" id="GO:0009395">
    <property type="term" value="P:phospholipid catabolic process"/>
    <property type="evidence" value="ECO:0007669"/>
    <property type="project" value="TreeGrafter"/>
</dbReference>
<evidence type="ECO:0000256" key="2">
    <source>
        <dbReference type="ARBA" id="ARBA00008824"/>
    </source>
</evidence>
<dbReference type="InterPro" id="IPR015679">
    <property type="entry name" value="PLipase_D_fam"/>
</dbReference>
<accession>A0A5N4ARA7</accession>
<dbReference type="Proteomes" id="UP000327044">
    <property type="component" value="Unassembled WGS sequence"/>
</dbReference>
<keyword evidence="13" id="KW-1185">Reference proteome</keyword>
<dbReference type="AlphaFoldDB" id="A0A5N4ARA7"/>
<evidence type="ECO:0000256" key="9">
    <source>
        <dbReference type="ARBA" id="ARBA00023027"/>
    </source>
</evidence>
<dbReference type="Gene3D" id="2.30.29.30">
    <property type="entry name" value="Pleckstrin-homology domain (PH domain)/Phosphotyrosine-binding domain (PTB)"/>
    <property type="match status" value="1"/>
</dbReference>
<keyword evidence="6" id="KW-0378">Hydrolase</keyword>
<dbReference type="GO" id="GO:0070013">
    <property type="term" value="C:intracellular organelle lumen"/>
    <property type="evidence" value="ECO:0007669"/>
    <property type="project" value="UniProtKB-ARBA"/>
</dbReference>
<dbReference type="SUPFAM" id="SSF56327">
    <property type="entry name" value="LDH C-terminal domain-like"/>
    <property type="match status" value="1"/>
</dbReference>
<sequence>MKVAIIGANNEVGRPLSLLLKQSPLVDEIALHDSNNTCGFATELSHIDTNCKVASHVGNETIASAVKDAKIIAILATSGRHSFLPPGKMLESNGLVLRDLMYRIADHSSKALLAIAVPPVNSMIPLACEILKQKGVLRPNAVFGITTLDGVRANAFAAEVLGVEPECVFVPVIGGNSEKTIVPVYSQATPYSDFTKDELETLTTNVQNAHQDIVRIKKREASTLAWAFSISRFIISLVKALSSRSNIVECAYVMSDQHRDVKYLATPLLLGSRGIERNLGIPRLTEYEICLFDSAICHLAHDIKQASSRGISVIQFFELSHLSFIHDLGFKGQEGMVKKRLGNSGEGCKFMGLFTGDCCLRCKHLCNDVLCSTWSDRWFFIKDQCFGYIHPKTGRIGNVILFDQGFEVSSGLRALGLHTGVQISTYTRQLVINCWTRRKCREWIRALKEVAHNQARDFTQYNQRHSFAPVRNSINATWFVDGAGYMSAVADALSNAKEEIFIADWWLSPEIYLKRPALRGDYWRLDKVLQRKSEEGVKVFVLLYKEVEMAIGINSFYSKQRLVRNGNDNIKVMRHPQHAKSGVFLWAHHEKLVIVDQSIAFLGGIDLCYGRWDDSKHRLTDLGSLIHSAITPTKRKKTSSSPSGEFPFISVSKSNSKLYMPDLIVDSPSTAAQELARPMSLPAASSSLQVPQPKDFFKQNTPEFERKSLMATIKQGIKGKGKHLAKLSYAPGELQNGPATISELDDVVDDLDGSAKFWVGKDYVNFIVKDFNNLEEPFDDLVDRTTTPRMPWHDMAVCVQNATARDVARHFIQRWNAAKNEMAKQNYTCPYLLPKAYVDCSLKSNFLQAKSQNVTCQVLRSVSAWSCGFIEPDIVEQSIHEAYVDCIAKAQHYIYIENQFFISLPRNNLNTLNQIAEALFTRIVRAYKEKSVFRVYVVMPLLPAFEGEIGQSNGASIQAITHWNYASICRGKDGLLNRLKDHGIPDPSVYISFYGLRTHSVLCGEPVTELIYVHSKLMIVDDKIVICGSANINDRSLLGKRDSEVAVIIEDQEFEDGLMNSQPFPLGKFAGSLRRRLFKEHLGLLGVENEEIDINVIDPVSEAFYKNIWYDTAAKNTEIYEAVFHCIPSNKVRTFAELKKYKELQPLYVDEPVQAEQMLNRILGHIVLLPLDFMCNEVLTPPPGTVEGIMPTALWT</sequence>
<protein>
    <recommendedName>
        <fullName evidence="11">PLD phosphodiesterase domain-containing protein</fullName>
    </recommendedName>
</protein>
<dbReference type="Pfam" id="PF00056">
    <property type="entry name" value="Ldh_1_N"/>
    <property type="match status" value="1"/>
</dbReference>
<evidence type="ECO:0000256" key="6">
    <source>
        <dbReference type="ARBA" id="ARBA00022801"/>
    </source>
</evidence>
<dbReference type="InterPro" id="IPR025202">
    <property type="entry name" value="PLD-like_dom"/>
</dbReference>
<dbReference type="Gene3D" id="3.90.110.10">
    <property type="entry name" value="Lactate dehydrogenase/glycoside hydrolase, family 4, C-terminal"/>
    <property type="match status" value="1"/>
</dbReference>
<dbReference type="FunFam" id="3.30.870.10:FF:000011">
    <property type="entry name" value="Phospholipase"/>
    <property type="match status" value="1"/>
</dbReference>
<dbReference type="InterPro" id="IPR011993">
    <property type="entry name" value="PH-like_dom_sf"/>
</dbReference>
<dbReference type="InParanoid" id="A0A5N4ARA7"/>
<dbReference type="PROSITE" id="PS50035">
    <property type="entry name" value="PLD"/>
    <property type="match status" value="2"/>
</dbReference>
<comment type="subunit">
    <text evidence="3">Homodimer.</text>
</comment>
<feature type="domain" description="PLD phosphodiesterase" evidence="11">
    <location>
        <begin position="584"/>
        <end position="611"/>
    </location>
</feature>
<dbReference type="EMBL" id="VVIM01000005">
    <property type="protein sequence ID" value="KAB0799803.1"/>
    <property type="molecule type" value="Genomic_DNA"/>
</dbReference>
<keyword evidence="8" id="KW-0560">Oxidoreductase</keyword>
<dbReference type="Pfam" id="PF13091">
    <property type="entry name" value="PLDc_2"/>
    <property type="match status" value="1"/>
</dbReference>
<dbReference type="InterPro" id="IPR001736">
    <property type="entry name" value="PLipase_D/transphosphatidylase"/>
</dbReference>
<dbReference type="InterPro" id="IPR015955">
    <property type="entry name" value="Lactate_DH/Glyco_Ohase_4_C"/>
</dbReference>
<evidence type="ECO:0000256" key="10">
    <source>
        <dbReference type="ARBA" id="ARBA00023098"/>
    </source>
</evidence>
<dbReference type="InterPro" id="IPR001236">
    <property type="entry name" value="Lactate/malate_DH_N"/>
</dbReference>
<evidence type="ECO:0000256" key="5">
    <source>
        <dbReference type="ARBA" id="ARBA00022737"/>
    </source>
</evidence>
<dbReference type="GO" id="GO:0060627">
    <property type="term" value="P:regulation of vesicle-mediated transport"/>
    <property type="evidence" value="ECO:0007669"/>
    <property type="project" value="TreeGrafter"/>
</dbReference>
<evidence type="ECO:0000259" key="11">
    <source>
        <dbReference type="PROSITE" id="PS50035"/>
    </source>
</evidence>
<dbReference type="FunFam" id="3.40.50.720:FF:000268">
    <property type="entry name" value="Malate dehydrogenase"/>
    <property type="match status" value="1"/>
</dbReference>
<keyword evidence="5" id="KW-0677">Repeat</keyword>
<comment type="similarity">
    <text evidence="2">Belongs to the LDH/MDH superfamily. MDH type 1 family.</text>
</comment>
<dbReference type="Gene3D" id="3.40.50.720">
    <property type="entry name" value="NAD(P)-binding Rossmann-like Domain"/>
    <property type="match status" value="1"/>
</dbReference>
<keyword evidence="10" id="KW-0443">Lipid metabolism</keyword>
<comment type="caution">
    <text evidence="12">The sequence shown here is derived from an EMBL/GenBank/DDBJ whole genome shotgun (WGS) entry which is preliminary data.</text>
</comment>
<name>A0A5N4ARA7_PHOPY</name>
<dbReference type="FunFam" id="3.90.110.10:FF:000009">
    <property type="entry name" value="Malate dehydrogenase"/>
    <property type="match status" value="1"/>
</dbReference>
<dbReference type="GO" id="GO:0044281">
    <property type="term" value="P:small molecule metabolic process"/>
    <property type="evidence" value="ECO:0007669"/>
    <property type="project" value="UniProtKB-ARBA"/>
</dbReference>
<dbReference type="FunFam" id="3.30.870.10:FF:000036">
    <property type="entry name" value="Phospholipase"/>
    <property type="match status" value="1"/>
</dbReference>
<proteinExistence type="inferred from homology"/>
<evidence type="ECO:0000256" key="8">
    <source>
        <dbReference type="ARBA" id="ARBA00023002"/>
    </source>
</evidence>
<evidence type="ECO:0000256" key="7">
    <source>
        <dbReference type="ARBA" id="ARBA00022963"/>
    </source>
</evidence>
<dbReference type="SUPFAM" id="SSF51735">
    <property type="entry name" value="NAD(P)-binding Rossmann-fold domains"/>
    <property type="match status" value="1"/>
</dbReference>
<dbReference type="GO" id="GO:0005737">
    <property type="term" value="C:cytoplasm"/>
    <property type="evidence" value="ECO:0007669"/>
    <property type="project" value="UniProtKB-ARBA"/>
</dbReference>
<evidence type="ECO:0000313" key="13">
    <source>
        <dbReference type="Proteomes" id="UP000327044"/>
    </source>
</evidence>
<evidence type="ECO:0000256" key="1">
    <source>
        <dbReference type="ARBA" id="ARBA00000798"/>
    </source>
</evidence>
<dbReference type="PANTHER" id="PTHR18896">
    <property type="entry name" value="PHOSPHOLIPASE D"/>
    <property type="match status" value="1"/>
</dbReference>
<dbReference type="PANTHER" id="PTHR18896:SF76">
    <property type="entry name" value="PHOSPHOLIPASE"/>
    <property type="match status" value="1"/>
</dbReference>
<evidence type="ECO:0000256" key="4">
    <source>
        <dbReference type="ARBA" id="ARBA00022532"/>
    </source>
</evidence>
<dbReference type="FunCoup" id="A0A5N4ARA7">
    <property type="interactions" value="1107"/>
</dbReference>
<dbReference type="CDD" id="cd09138">
    <property type="entry name" value="PLDc_vPLD1_2_yPLD_like_1"/>
    <property type="match status" value="1"/>
</dbReference>
<dbReference type="GO" id="GO:0006099">
    <property type="term" value="P:tricarboxylic acid cycle"/>
    <property type="evidence" value="ECO:0007669"/>
    <property type="project" value="UniProtKB-KW"/>
</dbReference>
<keyword evidence="7" id="KW-0442">Lipid degradation</keyword>
<dbReference type="Pfam" id="PF02866">
    <property type="entry name" value="Ldh_1_C"/>
    <property type="match status" value="1"/>
</dbReference>
<dbReference type="CDD" id="cd01254">
    <property type="entry name" value="PH_PLD"/>
    <property type="match status" value="1"/>
</dbReference>
<evidence type="ECO:0000256" key="3">
    <source>
        <dbReference type="ARBA" id="ARBA00011738"/>
    </source>
</evidence>
<dbReference type="SMART" id="SM00155">
    <property type="entry name" value="PLDc"/>
    <property type="match status" value="2"/>
</dbReference>
<dbReference type="SUPFAM" id="SSF50729">
    <property type="entry name" value="PH domain-like"/>
    <property type="match status" value="1"/>
</dbReference>
<dbReference type="CDD" id="cd09141">
    <property type="entry name" value="PLDc_vPLD1_2_yPLD_like_2"/>
    <property type="match status" value="1"/>
</dbReference>
<keyword evidence="4" id="KW-0816">Tricarboxylic acid cycle</keyword>
<dbReference type="SUPFAM" id="SSF56024">
    <property type="entry name" value="Phospholipase D/nuclease"/>
    <property type="match status" value="3"/>
</dbReference>
<organism evidence="12 13">
    <name type="scientific">Photinus pyralis</name>
    <name type="common">Common eastern firefly</name>
    <name type="synonym">Lampyris pyralis</name>
    <dbReference type="NCBI Taxonomy" id="7054"/>
    <lineage>
        <taxon>Eukaryota</taxon>
        <taxon>Metazoa</taxon>
        <taxon>Ecdysozoa</taxon>
        <taxon>Arthropoda</taxon>
        <taxon>Hexapoda</taxon>
        <taxon>Insecta</taxon>
        <taxon>Pterygota</taxon>
        <taxon>Neoptera</taxon>
        <taxon>Endopterygota</taxon>
        <taxon>Coleoptera</taxon>
        <taxon>Polyphaga</taxon>
        <taxon>Elateriformia</taxon>
        <taxon>Elateroidea</taxon>
        <taxon>Lampyridae</taxon>
        <taxon>Lampyrinae</taxon>
        <taxon>Photinus</taxon>
    </lineage>
</organism>
<comment type="catalytic activity">
    <reaction evidence="1">
        <text>a 1,2-diacyl-sn-glycero-3-phosphocholine + H2O = a 1,2-diacyl-sn-glycero-3-phosphate + choline + H(+)</text>
        <dbReference type="Rhea" id="RHEA:14445"/>
        <dbReference type="ChEBI" id="CHEBI:15354"/>
        <dbReference type="ChEBI" id="CHEBI:15377"/>
        <dbReference type="ChEBI" id="CHEBI:15378"/>
        <dbReference type="ChEBI" id="CHEBI:57643"/>
        <dbReference type="ChEBI" id="CHEBI:58608"/>
        <dbReference type="EC" id="3.1.4.4"/>
    </reaction>
</comment>
<dbReference type="Gene3D" id="3.30.870.10">
    <property type="entry name" value="Endonuclease Chain A"/>
    <property type="match status" value="3"/>
</dbReference>
<dbReference type="InterPro" id="IPR022383">
    <property type="entry name" value="Lactate/malate_DH_C"/>
</dbReference>
<evidence type="ECO:0000313" key="12">
    <source>
        <dbReference type="EMBL" id="KAB0799803.1"/>
    </source>
</evidence>
<gene>
    <name evidence="12" type="ORF">PPYR_07683</name>
</gene>
<reference evidence="12 13" key="1">
    <citation type="journal article" date="2018" name="Elife">
        <title>Firefly genomes illuminate parallel origins of bioluminescence in beetles.</title>
        <authorList>
            <person name="Fallon T.R."/>
            <person name="Lower S.E."/>
            <person name="Chang C.H."/>
            <person name="Bessho-Uehara M."/>
            <person name="Martin G.J."/>
            <person name="Bewick A.J."/>
            <person name="Behringer M."/>
            <person name="Debat H.J."/>
            <person name="Wong I."/>
            <person name="Day J.C."/>
            <person name="Suvorov A."/>
            <person name="Silva C.J."/>
            <person name="Stanger-Hall K.F."/>
            <person name="Hall D.W."/>
            <person name="Schmitz R.J."/>
            <person name="Nelson D.R."/>
            <person name="Lewis S.M."/>
            <person name="Shigenobu S."/>
            <person name="Bybee S.M."/>
            <person name="Larracuente A.M."/>
            <person name="Oba Y."/>
            <person name="Weng J.K."/>
        </authorList>
    </citation>
    <scope>NUCLEOTIDE SEQUENCE [LARGE SCALE GENOMIC DNA]</scope>
    <source>
        <strain evidence="12">1611_PpyrPB1</strain>
        <tissue evidence="12">Whole body</tissue>
    </source>
</reference>
<dbReference type="Pfam" id="PF00614">
    <property type="entry name" value="PLDc"/>
    <property type="match status" value="1"/>
</dbReference>
<feature type="domain" description="PLD phosphodiesterase" evidence="11">
    <location>
        <begin position="1009"/>
        <end position="1036"/>
    </location>
</feature>
<dbReference type="GO" id="GO:0004630">
    <property type="term" value="F:phospholipase D activity"/>
    <property type="evidence" value="ECO:0007669"/>
    <property type="project" value="UniProtKB-EC"/>
</dbReference>
<dbReference type="GO" id="GO:0030060">
    <property type="term" value="F:L-malate dehydrogenase (NAD+) activity"/>
    <property type="evidence" value="ECO:0007669"/>
    <property type="project" value="UniProtKB-ARBA"/>
</dbReference>
<dbReference type="InterPro" id="IPR036291">
    <property type="entry name" value="NAD(P)-bd_dom_sf"/>
</dbReference>
<dbReference type="FunFam" id="2.30.29.30:FF:000351">
    <property type="entry name" value="Phospholipase"/>
    <property type="match status" value="1"/>
</dbReference>
<keyword evidence="9" id="KW-0520">NAD</keyword>